<dbReference type="EMBL" id="WIXE01021733">
    <property type="protein sequence ID" value="KAK5968105.1"/>
    <property type="molecule type" value="Genomic_DNA"/>
</dbReference>
<proteinExistence type="predicted"/>
<dbReference type="InterPro" id="IPR036375">
    <property type="entry name" value="Hemopexin-like_dom_sf"/>
</dbReference>
<feature type="compositionally biased region" description="Basic and acidic residues" evidence="1">
    <location>
        <begin position="28"/>
        <end position="64"/>
    </location>
</feature>
<evidence type="ECO:0000313" key="2">
    <source>
        <dbReference type="EMBL" id="KAK5968105.1"/>
    </source>
</evidence>
<name>A0AAN8F098_TRICO</name>
<dbReference type="SUPFAM" id="SSF50923">
    <property type="entry name" value="Hemopexin-like domain"/>
    <property type="match status" value="1"/>
</dbReference>
<protein>
    <submittedName>
        <fullName evidence="2">Uncharacterized protein</fullName>
    </submittedName>
</protein>
<dbReference type="Proteomes" id="UP001331761">
    <property type="component" value="Unassembled WGS sequence"/>
</dbReference>
<dbReference type="Gene3D" id="2.110.10.10">
    <property type="entry name" value="Hemopexin-like domain"/>
    <property type="match status" value="1"/>
</dbReference>
<gene>
    <name evidence="2" type="ORF">GCK32_016529</name>
</gene>
<evidence type="ECO:0000313" key="3">
    <source>
        <dbReference type="Proteomes" id="UP001331761"/>
    </source>
</evidence>
<evidence type="ECO:0000256" key="1">
    <source>
        <dbReference type="SAM" id="MobiDB-lite"/>
    </source>
</evidence>
<feature type="region of interest" description="Disordered" evidence="1">
    <location>
        <begin position="1"/>
        <end position="90"/>
    </location>
</feature>
<dbReference type="AlphaFoldDB" id="A0AAN8F098"/>
<organism evidence="2 3">
    <name type="scientific">Trichostrongylus colubriformis</name>
    <name type="common">Black scour worm</name>
    <dbReference type="NCBI Taxonomy" id="6319"/>
    <lineage>
        <taxon>Eukaryota</taxon>
        <taxon>Metazoa</taxon>
        <taxon>Ecdysozoa</taxon>
        <taxon>Nematoda</taxon>
        <taxon>Chromadorea</taxon>
        <taxon>Rhabditida</taxon>
        <taxon>Rhabditina</taxon>
        <taxon>Rhabditomorpha</taxon>
        <taxon>Strongyloidea</taxon>
        <taxon>Trichostrongylidae</taxon>
        <taxon>Trichostrongylus</taxon>
    </lineage>
</organism>
<comment type="caution">
    <text evidence="2">The sequence shown here is derived from an EMBL/GenBank/DDBJ whole genome shotgun (WGS) entry which is preliminary data.</text>
</comment>
<sequence>MIHTDKNLGAKVNINGDQPNHVPDAEPPEIHTDKNLGAKVDINDDHPGHGDARPQGFLERDFPKRTRAQSRSLPSRPTASEKTESTGLKAFLAPRPAVPSPVKAGQLCPNRISAFCTVDDRSYLFSHDYVYTIRDDKVIDVGPISHIFPSGPSSVTAAVYDKDRFVVLLKDRTVYAYRHLDSGRFGLDKAFPKVCFPISCKYLVNV</sequence>
<feature type="compositionally biased region" description="Polar residues" evidence="1">
    <location>
        <begin position="69"/>
        <end position="78"/>
    </location>
</feature>
<keyword evidence="3" id="KW-1185">Reference proteome</keyword>
<reference evidence="2 3" key="1">
    <citation type="submission" date="2019-10" db="EMBL/GenBank/DDBJ databases">
        <title>Assembly and Annotation for the nematode Trichostrongylus colubriformis.</title>
        <authorList>
            <person name="Martin J."/>
        </authorList>
    </citation>
    <scope>NUCLEOTIDE SEQUENCE [LARGE SCALE GENOMIC DNA]</scope>
    <source>
        <strain evidence="2">G859</strain>
        <tissue evidence="2">Whole worm</tissue>
    </source>
</reference>
<accession>A0AAN8F098</accession>
<feature type="non-terminal residue" evidence="2">
    <location>
        <position position="206"/>
    </location>
</feature>